<dbReference type="InterPro" id="IPR032675">
    <property type="entry name" value="LRR_dom_sf"/>
</dbReference>
<dbReference type="Gene3D" id="3.80.10.10">
    <property type="entry name" value="Ribonuclease Inhibitor"/>
    <property type="match status" value="1"/>
</dbReference>
<dbReference type="GeneTree" id="ENSGT00980000199767"/>
<dbReference type="SMART" id="SM00364">
    <property type="entry name" value="LRR_BAC"/>
    <property type="match status" value="3"/>
</dbReference>
<dbReference type="Proteomes" id="UP000314983">
    <property type="component" value="Chromosome 8"/>
</dbReference>
<evidence type="ECO:0000313" key="8">
    <source>
        <dbReference type="Proteomes" id="UP000314983"/>
    </source>
</evidence>
<dbReference type="GO" id="GO:0005737">
    <property type="term" value="C:cytoplasm"/>
    <property type="evidence" value="ECO:0007669"/>
    <property type="project" value="TreeGrafter"/>
</dbReference>
<reference evidence="7 8" key="1">
    <citation type="submission" date="2020-05" db="EMBL/GenBank/DDBJ databases">
        <title>Electrophorus electricus (electric eel) genome, fEleEle1, primary haplotype.</title>
        <authorList>
            <person name="Myers G."/>
            <person name="Meyer A."/>
            <person name="Fedrigo O."/>
            <person name="Formenti G."/>
            <person name="Rhie A."/>
            <person name="Tracey A."/>
            <person name="Sims Y."/>
            <person name="Jarvis E.D."/>
        </authorList>
    </citation>
    <scope>NUCLEOTIDE SEQUENCE [LARGE SCALE GENOMIC DNA]</scope>
</reference>
<dbReference type="PANTHER" id="PTHR48051:SF54">
    <property type="entry name" value="LEUCINE-RICH REPEAT-CONTAINING PROTEIN"/>
    <property type="match status" value="1"/>
</dbReference>
<dbReference type="Pfam" id="PF13855">
    <property type="entry name" value="LRR_8"/>
    <property type="match status" value="1"/>
</dbReference>
<keyword evidence="2" id="KW-0677">Repeat</keyword>
<dbReference type="PROSITE" id="PS51450">
    <property type="entry name" value="LRR"/>
    <property type="match status" value="3"/>
</dbReference>
<keyword evidence="8" id="KW-1185">Reference proteome</keyword>
<dbReference type="PANTHER" id="PTHR48051">
    <property type="match status" value="1"/>
</dbReference>
<dbReference type="SMART" id="SM00369">
    <property type="entry name" value="LRR_TYP"/>
    <property type="match status" value="3"/>
</dbReference>
<evidence type="ECO:0000256" key="3">
    <source>
        <dbReference type="ARBA" id="ARBA00023907"/>
    </source>
</evidence>
<evidence type="ECO:0000256" key="6">
    <source>
        <dbReference type="ARBA" id="ARBA00032455"/>
    </source>
</evidence>
<evidence type="ECO:0000256" key="4">
    <source>
        <dbReference type="ARBA" id="ARBA00029588"/>
    </source>
</evidence>
<accession>A0AAY5EZR2</accession>
<evidence type="ECO:0000256" key="2">
    <source>
        <dbReference type="ARBA" id="ARBA00022737"/>
    </source>
</evidence>
<reference evidence="7" key="2">
    <citation type="submission" date="2025-08" db="UniProtKB">
        <authorList>
            <consortium name="Ensembl"/>
        </authorList>
    </citation>
    <scope>IDENTIFICATION</scope>
</reference>
<name>A0AAY5EZR2_ELEEL</name>
<dbReference type="SUPFAM" id="SSF52058">
    <property type="entry name" value="L domain-like"/>
    <property type="match status" value="1"/>
</dbReference>
<evidence type="ECO:0000256" key="5">
    <source>
        <dbReference type="ARBA" id="ARBA00029998"/>
    </source>
</evidence>
<reference evidence="7" key="3">
    <citation type="submission" date="2025-09" db="UniProtKB">
        <authorList>
            <consortium name="Ensembl"/>
        </authorList>
    </citation>
    <scope>IDENTIFICATION</scope>
</reference>
<sequence length="203" mass="23136">MANELIVRALKANAKKINLSSRNIDTLPKSFSRLTWVLALQLNNNSLASLPPELLCNLEIISLSDNQLKEIPAELGLLKKLTEINLNNNKLTEIPQQLYNLTQLRKLHLARNNLTDLPEVGCTLVSSTHRLFQILMMVTLELLESTQELEVLSLKEHAARLVLKENLNKFMLSRWSSCALCLQPFLTTWVECVQFINLQKVHN</sequence>
<proteinExistence type="predicted"/>
<dbReference type="Ensembl" id="ENSEEET00000061024.1">
    <property type="protein sequence ID" value="ENSEEEP00000062268.1"/>
    <property type="gene ID" value="ENSEEEG00000008909.2"/>
</dbReference>
<protein>
    <recommendedName>
        <fullName evidence="3">Leucine-rich repeat protein SHOC-2</fullName>
    </recommendedName>
    <alternativeName>
        <fullName evidence="6">Protein soc-2 homolog</fullName>
    </alternativeName>
    <alternativeName>
        <fullName evidence="4 5">protein Sur-8 homolog</fullName>
    </alternativeName>
</protein>
<dbReference type="InterPro" id="IPR003591">
    <property type="entry name" value="Leu-rich_rpt_typical-subtyp"/>
</dbReference>
<organism evidence="7 8">
    <name type="scientific">Electrophorus electricus</name>
    <name type="common">Electric eel</name>
    <name type="synonym">Gymnotus electricus</name>
    <dbReference type="NCBI Taxonomy" id="8005"/>
    <lineage>
        <taxon>Eukaryota</taxon>
        <taxon>Metazoa</taxon>
        <taxon>Chordata</taxon>
        <taxon>Craniata</taxon>
        <taxon>Vertebrata</taxon>
        <taxon>Euteleostomi</taxon>
        <taxon>Actinopterygii</taxon>
        <taxon>Neopterygii</taxon>
        <taxon>Teleostei</taxon>
        <taxon>Ostariophysi</taxon>
        <taxon>Gymnotiformes</taxon>
        <taxon>Gymnotoidei</taxon>
        <taxon>Gymnotidae</taxon>
        <taxon>Electrophorus</taxon>
    </lineage>
</organism>
<evidence type="ECO:0000313" key="7">
    <source>
        <dbReference type="Ensembl" id="ENSEEEP00000062268.1"/>
    </source>
</evidence>
<dbReference type="AlphaFoldDB" id="A0AAY5EZR2"/>
<keyword evidence="1" id="KW-0433">Leucine-rich repeat</keyword>
<dbReference type="InterPro" id="IPR050216">
    <property type="entry name" value="LRR_domain-containing"/>
</dbReference>
<dbReference type="InterPro" id="IPR001611">
    <property type="entry name" value="Leu-rich_rpt"/>
</dbReference>
<evidence type="ECO:0000256" key="1">
    <source>
        <dbReference type="ARBA" id="ARBA00022614"/>
    </source>
</evidence>